<dbReference type="NCBIfam" id="TIGR03518">
    <property type="entry name" value="ABC_perm_GldF"/>
    <property type="match status" value="1"/>
</dbReference>
<feature type="transmembrane region" description="Helical" evidence="6">
    <location>
        <begin position="180"/>
        <end position="204"/>
    </location>
</feature>
<dbReference type="InterPro" id="IPR019860">
    <property type="entry name" value="Motility-assoc_ABC_perm_GldF"/>
</dbReference>
<feature type="transmembrane region" description="Helical" evidence="6">
    <location>
        <begin position="32"/>
        <end position="53"/>
    </location>
</feature>
<dbReference type="KEGG" id="fae:FAES_4569"/>
<dbReference type="HOGENOM" id="CLU_081003_0_1_10"/>
<dbReference type="eggNOG" id="COG1277">
    <property type="taxonomic scope" value="Bacteria"/>
</dbReference>
<keyword evidence="2" id="KW-1003">Cell membrane</keyword>
<dbReference type="PANTHER" id="PTHR30294:SF29">
    <property type="entry name" value="MULTIDRUG ABC TRANSPORTER PERMEASE YBHS-RELATED"/>
    <property type="match status" value="1"/>
</dbReference>
<dbReference type="PANTHER" id="PTHR30294">
    <property type="entry name" value="MEMBRANE COMPONENT OF ABC TRANSPORTER YHHJ-RELATED"/>
    <property type="match status" value="1"/>
</dbReference>
<dbReference type="PATRIC" id="fig|1166018.3.peg.1537"/>
<keyword evidence="4 6" id="KW-1133">Transmembrane helix</keyword>
<dbReference type="EMBL" id="HE796683">
    <property type="protein sequence ID" value="CCH02568.1"/>
    <property type="molecule type" value="Genomic_DNA"/>
</dbReference>
<organism evidence="7 8">
    <name type="scientific">Fibrella aestuarina BUZ 2</name>
    <dbReference type="NCBI Taxonomy" id="1166018"/>
    <lineage>
        <taxon>Bacteria</taxon>
        <taxon>Pseudomonadati</taxon>
        <taxon>Bacteroidota</taxon>
        <taxon>Cytophagia</taxon>
        <taxon>Cytophagales</taxon>
        <taxon>Spirosomataceae</taxon>
        <taxon>Fibrella</taxon>
    </lineage>
</organism>
<gene>
    <name evidence="7" type="ORF">FAES_4569</name>
</gene>
<keyword evidence="8" id="KW-1185">Reference proteome</keyword>
<keyword evidence="5 6" id="KW-0472">Membrane</keyword>
<evidence type="ECO:0000256" key="1">
    <source>
        <dbReference type="ARBA" id="ARBA00004651"/>
    </source>
</evidence>
<evidence type="ECO:0000256" key="3">
    <source>
        <dbReference type="ARBA" id="ARBA00022692"/>
    </source>
</evidence>
<evidence type="ECO:0000256" key="6">
    <source>
        <dbReference type="SAM" id="Phobius"/>
    </source>
</evidence>
<protein>
    <submittedName>
        <fullName evidence="7">Gliding motility-associated ABC transporter permease protein GldF</fullName>
    </submittedName>
</protein>
<dbReference type="STRING" id="1166018.FAES_4569"/>
<feature type="transmembrane region" description="Helical" evidence="6">
    <location>
        <begin position="65"/>
        <end position="83"/>
    </location>
</feature>
<reference evidence="7 8" key="1">
    <citation type="journal article" date="2012" name="J. Bacteriol.">
        <title>Genome Sequence of Fibrella aestuarina BUZ 2T, a Filamentous Marine Bacterium.</title>
        <authorList>
            <person name="Filippini M."/>
            <person name="Qi W."/>
            <person name="Blom J."/>
            <person name="Goesmann A."/>
            <person name="Smits T.H."/>
            <person name="Bagheri H.C."/>
        </authorList>
    </citation>
    <scope>NUCLEOTIDE SEQUENCE [LARGE SCALE GENOMIC DNA]</scope>
    <source>
        <strain evidence="8">BUZ 2T</strain>
    </source>
</reference>
<keyword evidence="3 6" id="KW-0812">Transmembrane</keyword>
<dbReference type="AlphaFoldDB" id="I0KEL5"/>
<evidence type="ECO:0000256" key="5">
    <source>
        <dbReference type="ARBA" id="ARBA00023136"/>
    </source>
</evidence>
<dbReference type="GO" id="GO:0005886">
    <property type="term" value="C:plasma membrane"/>
    <property type="evidence" value="ECO:0007669"/>
    <property type="project" value="UniProtKB-SubCell"/>
</dbReference>
<dbReference type="InterPro" id="IPR051449">
    <property type="entry name" value="ABC-2_transporter_component"/>
</dbReference>
<proteinExistence type="predicted"/>
<feature type="transmembrane region" description="Helical" evidence="6">
    <location>
        <begin position="149"/>
        <end position="173"/>
    </location>
</feature>
<name>I0KEL5_9BACT</name>
<evidence type="ECO:0000313" key="7">
    <source>
        <dbReference type="EMBL" id="CCH02568.1"/>
    </source>
</evidence>
<evidence type="ECO:0000256" key="4">
    <source>
        <dbReference type="ARBA" id="ARBA00022989"/>
    </source>
</evidence>
<dbReference type="Pfam" id="PF12679">
    <property type="entry name" value="ABC2_membrane_2"/>
    <property type="match status" value="1"/>
</dbReference>
<evidence type="ECO:0000256" key="2">
    <source>
        <dbReference type="ARBA" id="ARBA00022475"/>
    </source>
</evidence>
<dbReference type="GO" id="GO:0140359">
    <property type="term" value="F:ABC-type transporter activity"/>
    <property type="evidence" value="ECO:0007669"/>
    <property type="project" value="InterPro"/>
</dbReference>
<feature type="transmembrane region" description="Helical" evidence="6">
    <location>
        <begin position="117"/>
        <end position="137"/>
    </location>
</feature>
<evidence type="ECO:0000313" key="8">
    <source>
        <dbReference type="Proteomes" id="UP000011058"/>
    </source>
</evidence>
<accession>I0KEL5</accession>
<dbReference type="Proteomes" id="UP000011058">
    <property type="component" value="Chromosome"/>
</dbReference>
<comment type="subcellular location">
    <subcellularLocation>
        <location evidence="1">Cell membrane</location>
        <topology evidence="1">Multi-pass membrane protein</topology>
    </subcellularLocation>
</comment>
<sequence length="256" mass="28052">MCRSLCAAVKTIRLIDVVAIFRKEINQFFGSAIAYIIMGTFLTVVGLLLWVFPQTNLLDYGYADLGQFFVLTPYVLVFLAPAITMRSIADERRAGTLEWLLTKPVGRWGIVLGKFGANWLLVALTIAPTLLYAYSLYQLGNPVGSIDMAVVAGSYVGLLLLAGVFVAVGLWASSLNDNQVVAFVVGALACLLLYAGLSTLSTLFGTTDLAYWLEYLSLDQQYSALGRGLLDTRNIIYLVCLAVLFLALAERRLQRL</sequence>
<feature type="transmembrane region" description="Helical" evidence="6">
    <location>
        <begin position="235"/>
        <end position="253"/>
    </location>
</feature>